<dbReference type="EMBL" id="PKPP01009038">
    <property type="protein sequence ID" value="PWA49191.1"/>
    <property type="molecule type" value="Genomic_DNA"/>
</dbReference>
<evidence type="ECO:0000313" key="1">
    <source>
        <dbReference type="EMBL" id="PWA49191.1"/>
    </source>
</evidence>
<proteinExistence type="predicted"/>
<comment type="caution">
    <text evidence="1">The sequence shown here is derived from an EMBL/GenBank/DDBJ whole genome shotgun (WGS) entry which is preliminary data.</text>
</comment>
<evidence type="ECO:0000313" key="2">
    <source>
        <dbReference type="Proteomes" id="UP000245207"/>
    </source>
</evidence>
<dbReference type="Proteomes" id="UP000245207">
    <property type="component" value="Unassembled WGS sequence"/>
</dbReference>
<keyword evidence="2" id="KW-1185">Reference proteome</keyword>
<accession>A0A2U1LJP3</accession>
<gene>
    <name evidence="1" type="ORF">CTI12_AA483240</name>
</gene>
<name>A0A2U1LJP3_ARTAN</name>
<reference evidence="1 2" key="1">
    <citation type="journal article" date="2018" name="Mol. Plant">
        <title>The genome of Artemisia annua provides insight into the evolution of Asteraceae family and artemisinin biosynthesis.</title>
        <authorList>
            <person name="Shen Q."/>
            <person name="Zhang L."/>
            <person name="Liao Z."/>
            <person name="Wang S."/>
            <person name="Yan T."/>
            <person name="Shi P."/>
            <person name="Liu M."/>
            <person name="Fu X."/>
            <person name="Pan Q."/>
            <person name="Wang Y."/>
            <person name="Lv Z."/>
            <person name="Lu X."/>
            <person name="Zhang F."/>
            <person name="Jiang W."/>
            <person name="Ma Y."/>
            <person name="Chen M."/>
            <person name="Hao X."/>
            <person name="Li L."/>
            <person name="Tang Y."/>
            <person name="Lv G."/>
            <person name="Zhou Y."/>
            <person name="Sun X."/>
            <person name="Brodelius P.E."/>
            <person name="Rose J.K.C."/>
            <person name="Tang K."/>
        </authorList>
    </citation>
    <scope>NUCLEOTIDE SEQUENCE [LARGE SCALE GENOMIC DNA]</scope>
    <source>
        <strain evidence="2">cv. Huhao1</strain>
        <tissue evidence="1">Leaf</tissue>
    </source>
</reference>
<dbReference type="AlphaFoldDB" id="A0A2U1LJP3"/>
<organism evidence="1 2">
    <name type="scientific">Artemisia annua</name>
    <name type="common">Sweet wormwood</name>
    <dbReference type="NCBI Taxonomy" id="35608"/>
    <lineage>
        <taxon>Eukaryota</taxon>
        <taxon>Viridiplantae</taxon>
        <taxon>Streptophyta</taxon>
        <taxon>Embryophyta</taxon>
        <taxon>Tracheophyta</taxon>
        <taxon>Spermatophyta</taxon>
        <taxon>Magnoliopsida</taxon>
        <taxon>eudicotyledons</taxon>
        <taxon>Gunneridae</taxon>
        <taxon>Pentapetalae</taxon>
        <taxon>asterids</taxon>
        <taxon>campanulids</taxon>
        <taxon>Asterales</taxon>
        <taxon>Asteraceae</taxon>
        <taxon>Asteroideae</taxon>
        <taxon>Anthemideae</taxon>
        <taxon>Artemisiinae</taxon>
        <taxon>Artemisia</taxon>
    </lineage>
</organism>
<sequence>MEHANLPNGAACSSGERAAVAFKNLYSFLAHAGSLVPEYNLQVDVNHLRLLSYDNADCLAMKVKNVWVNIGRLPESANSMR</sequence>
<protein>
    <submittedName>
        <fullName evidence="1">Uncharacterized protein</fullName>
    </submittedName>
</protein>